<evidence type="ECO:0000313" key="1">
    <source>
        <dbReference type="EMBL" id="KAK9148840.1"/>
    </source>
</evidence>
<reference evidence="1 2" key="1">
    <citation type="submission" date="2024-01" db="EMBL/GenBank/DDBJ databases">
        <title>Genome assemblies of Stephania.</title>
        <authorList>
            <person name="Yang L."/>
        </authorList>
    </citation>
    <scope>NUCLEOTIDE SEQUENCE [LARGE SCALE GENOMIC DNA]</scope>
    <source>
        <strain evidence="1">JXDWG</strain>
        <tissue evidence="1">Leaf</tissue>
    </source>
</reference>
<dbReference type="Proteomes" id="UP001419268">
    <property type="component" value="Unassembled WGS sequence"/>
</dbReference>
<organism evidence="1 2">
    <name type="scientific">Stephania cephalantha</name>
    <dbReference type="NCBI Taxonomy" id="152367"/>
    <lineage>
        <taxon>Eukaryota</taxon>
        <taxon>Viridiplantae</taxon>
        <taxon>Streptophyta</taxon>
        <taxon>Embryophyta</taxon>
        <taxon>Tracheophyta</taxon>
        <taxon>Spermatophyta</taxon>
        <taxon>Magnoliopsida</taxon>
        <taxon>Ranunculales</taxon>
        <taxon>Menispermaceae</taxon>
        <taxon>Menispermoideae</taxon>
        <taxon>Cissampelideae</taxon>
        <taxon>Stephania</taxon>
    </lineage>
</organism>
<comment type="caution">
    <text evidence="1">The sequence shown here is derived from an EMBL/GenBank/DDBJ whole genome shotgun (WGS) entry which is preliminary data.</text>
</comment>
<dbReference type="AlphaFoldDB" id="A0AAP0PNZ6"/>
<dbReference type="EMBL" id="JBBNAG010000003">
    <property type="protein sequence ID" value="KAK9148840.1"/>
    <property type="molecule type" value="Genomic_DNA"/>
</dbReference>
<name>A0AAP0PNZ6_9MAGN</name>
<sequence>MKKLNKAIAGEEDQSLASASDIDDNSHLSNTLFFFPRNASPKLPFLMYAYTSKFVSEFEENASNLTMLRCRILPRVRISALNPWSWLLLLLLPSPRSFFTVISSSLGIFPRYAGVVTVEGITDVLEVHASIFVEGIAVIQDSIFV</sequence>
<proteinExistence type="predicted"/>
<accession>A0AAP0PNZ6</accession>
<protein>
    <submittedName>
        <fullName evidence="1">Uncharacterized protein</fullName>
    </submittedName>
</protein>
<keyword evidence="2" id="KW-1185">Reference proteome</keyword>
<evidence type="ECO:0000313" key="2">
    <source>
        <dbReference type="Proteomes" id="UP001419268"/>
    </source>
</evidence>
<gene>
    <name evidence="1" type="ORF">Scep_007597</name>
</gene>